<evidence type="ECO:0000256" key="1">
    <source>
        <dbReference type="ARBA" id="ARBA00004613"/>
    </source>
</evidence>
<dbReference type="InterPro" id="IPR013818">
    <property type="entry name" value="Lipase"/>
</dbReference>
<evidence type="ECO:0000259" key="5">
    <source>
        <dbReference type="Pfam" id="PF00151"/>
    </source>
</evidence>
<name>A0A834RC15_SARSC</name>
<dbReference type="PANTHER" id="PTHR11610">
    <property type="entry name" value="LIPASE"/>
    <property type="match status" value="1"/>
</dbReference>
<reference evidence="7" key="3">
    <citation type="submission" date="2022-06" db="UniProtKB">
        <authorList>
            <consortium name="EnsemblMetazoa"/>
        </authorList>
    </citation>
    <scope>IDENTIFICATION</scope>
</reference>
<dbReference type="GO" id="GO:0016042">
    <property type="term" value="P:lipid catabolic process"/>
    <property type="evidence" value="ECO:0007669"/>
    <property type="project" value="TreeGrafter"/>
</dbReference>
<feature type="domain" description="Lipase" evidence="5">
    <location>
        <begin position="4"/>
        <end position="252"/>
    </location>
</feature>
<accession>A0A834RC15</accession>
<keyword evidence="8" id="KW-1185">Reference proteome</keyword>
<protein>
    <submittedName>
        <fullName evidence="6">Pancreatic lipase-related protein 2</fullName>
    </submittedName>
</protein>
<sequence length="399" mass="45824">MRDVKDKYLEIEDTNVIICDWSRANFFPYTVATANTRVVGPMIGIVIQQLCKFFNVTEDSFHIIGHSLGSHIAGYAGKFLNGKLGEITGLDPAGPYYEGLKDTRARLWHTDALFVQSIHTDATHLLESFGFGTYETFSHIDIYPNGGRTQPGCDQERSTAIQTEGLLYGVRRLIMCNHQRAIEFFKESMIDPESTPFAYACDSFEAFDRGECSECGLDGSRCTILGMMAQKYRSFIKNPDQTIGRRYFLTTSPHNIFFKFQYLVRIKTSKTNPFNIMGRILLKFVNFYDDQKSDAHFNQKDEKFLSSTSYQHVLVTDINPNDLNSIVFKWTHGWTLFKKRIFIENIEVVPLSTRSGFIRSSQHELFETEKSNGIVNDEEVVFDRESVIQERRSKRNNLA</sequence>
<comment type="similarity">
    <text evidence="2 4">Belongs to the AB hydrolase superfamily. Lipase family.</text>
</comment>
<dbReference type="InterPro" id="IPR029058">
    <property type="entry name" value="AB_hydrolase_fold"/>
</dbReference>
<dbReference type="AlphaFoldDB" id="A0A834RC15"/>
<dbReference type="GO" id="GO:0016298">
    <property type="term" value="F:lipase activity"/>
    <property type="evidence" value="ECO:0007669"/>
    <property type="project" value="InterPro"/>
</dbReference>
<dbReference type="Pfam" id="PF00151">
    <property type="entry name" value="Lipase"/>
    <property type="match status" value="1"/>
</dbReference>
<dbReference type="EnsemblMetazoa" id="SSS_5492s_mrna">
    <property type="protein sequence ID" value="KAF7493922.1"/>
    <property type="gene ID" value="SSS_5492"/>
</dbReference>
<comment type="subcellular location">
    <subcellularLocation>
        <location evidence="1">Secreted</location>
    </subcellularLocation>
</comment>
<dbReference type="EMBL" id="WVUK01000054">
    <property type="protein sequence ID" value="KAF7493922.1"/>
    <property type="molecule type" value="Genomic_DNA"/>
</dbReference>
<organism evidence="6">
    <name type="scientific">Sarcoptes scabiei</name>
    <name type="common">Itch mite</name>
    <name type="synonym">Acarus scabiei</name>
    <dbReference type="NCBI Taxonomy" id="52283"/>
    <lineage>
        <taxon>Eukaryota</taxon>
        <taxon>Metazoa</taxon>
        <taxon>Ecdysozoa</taxon>
        <taxon>Arthropoda</taxon>
        <taxon>Chelicerata</taxon>
        <taxon>Arachnida</taxon>
        <taxon>Acari</taxon>
        <taxon>Acariformes</taxon>
        <taxon>Sarcoptiformes</taxon>
        <taxon>Astigmata</taxon>
        <taxon>Psoroptidia</taxon>
        <taxon>Sarcoptoidea</taxon>
        <taxon>Sarcoptidae</taxon>
        <taxon>Sarcoptinae</taxon>
        <taxon>Sarcoptes</taxon>
    </lineage>
</organism>
<evidence type="ECO:0000313" key="7">
    <source>
        <dbReference type="EnsemblMetazoa" id="KAF7493922.1"/>
    </source>
</evidence>
<dbReference type="Proteomes" id="UP000070412">
    <property type="component" value="Unassembled WGS sequence"/>
</dbReference>
<evidence type="ECO:0000313" key="8">
    <source>
        <dbReference type="Proteomes" id="UP000070412"/>
    </source>
</evidence>
<dbReference type="PRINTS" id="PR00821">
    <property type="entry name" value="TAGLIPASE"/>
</dbReference>
<reference evidence="8" key="1">
    <citation type="journal article" date="2020" name="PLoS Negl. Trop. Dis.">
        <title>High-quality nuclear genome for Sarcoptes scabiei-A critical resource for a neglected parasite.</title>
        <authorList>
            <person name="Korhonen P.K."/>
            <person name="Gasser R.B."/>
            <person name="Ma G."/>
            <person name="Wang T."/>
            <person name="Stroehlein A.J."/>
            <person name="Young N.D."/>
            <person name="Ang C.S."/>
            <person name="Fernando D.D."/>
            <person name="Lu H.C."/>
            <person name="Taylor S."/>
            <person name="Reynolds S.L."/>
            <person name="Mofiz E."/>
            <person name="Najaraj S.H."/>
            <person name="Gowda H."/>
            <person name="Madugundu A."/>
            <person name="Renuse S."/>
            <person name="Holt D."/>
            <person name="Pandey A."/>
            <person name="Papenfuss A.T."/>
            <person name="Fischer K."/>
        </authorList>
    </citation>
    <scope>NUCLEOTIDE SEQUENCE [LARGE SCALE GENOMIC DNA]</scope>
</reference>
<evidence type="ECO:0000256" key="2">
    <source>
        <dbReference type="ARBA" id="ARBA00010701"/>
    </source>
</evidence>
<dbReference type="OrthoDB" id="6507152at2759"/>
<reference evidence="6" key="2">
    <citation type="submission" date="2020-01" db="EMBL/GenBank/DDBJ databases">
        <authorList>
            <person name="Korhonen P.K.K."/>
            <person name="Guangxu M.G."/>
            <person name="Wang T.W."/>
            <person name="Stroehlein A.J.S."/>
            <person name="Young N.D."/>
            <person name="Ang C.-S.A."/>
            <person name="Fernando D.W.F."/>
            <person name="Lu H.L."/>
            <person name="Taylor S.T."/>
            <person name="Ehtesham M.E.M."/>
            <person name="Najaraj S.H.N."/>
            <person name="Harsha G.H.G."/>
            <person name="Madugundu A.M."/>
            <person name="Renuse S.R."/>
            <person name="Holt D.H."/>
            <person name="Pandey A.P."/>
            <person name="Papenfuss A.P."/>
            <person name="Gasser R.B.G."/>
            <person name="Fischer K.F."/>
        </authorList>
    </citation>
    <scope>NUCLEOTIDE SEQUENCE</scope>
    <source>
        <strain evidence="6">SSS_KF_BRIS2020</strain>
    </source>
</reference>
<dbReference type="Gene3D" id="3.40.50.1820">
    <property type="entry name" value="alpha/beta hydrolase"/>
    <property type="match status" value="1"/>
</dbReference>
<evidence type="ECO:0000256" key="3">
    <source>
        <dbReference type="ARBA" id="ARBA00022525"/>
    </source>
</evidence>
<evidence type="ECO:0000256" key="4">
    <source>
        <dbReference type="RuleBase" id="RU004262"/>
    </source>
</evidence>
<dbReference type="InterPro" id="IPR000734">
    <property type="entry name" value="TAG_lipase"/>
</dbReference>
<keyword evidence="3" id="KW-0964">Secreted</keyword>
<evidence type="ECO:0000313" key="6">
    <source>
        <dbReference type="EMBL" id="KAF7493922.1"/>
    </source>
</evidence>
<gene>
    <name evidence="6" type="ORF">SSS_5492</name>
</gene>
<dbReference type="PANTHER" id="PTHR11610:SF185">
    <property type="entry name" value="LD47264P"/>
    <property type="match status" value="1"/>
</dbReference>
<proteinExistence type="inferred from homology"/>
<dbReference type="GO" id="GO:0005615">
    <property type="term" value="C:extracellular space"/>
    <property type="evidence" value="ECO:0007669"/>
    <property type="project" value="TreeGrafter"/>
</dbReference>
<dbReference type="SUPFAM" id="SSF53474">
    <property type="entry name" value="alpha/beta-Hydrolases"/>
    <property type="match status" value="1"/>
</dbReference>